<evidence type="ECO:0000313" key="2">
    <source>
        <dbReference type="Proteomes" id="UP000216074"/>
    </source>
</evidence>
<protein>
    <submittedName>
        <fullName evidence="1">Uncharacterized protein</fullName>
    </submittedName>
</protein>
<dbReference type="EMBL" id="MWWY01000069">
    <property type="protein sequence ID" value="OZG60695.1"/>
    <property type="molecule type" value="Genomic_DNA"/>
</dbReference>
<organism evidence="1 2">
    <name type="scientific">Bifidobacterium hapali</name>
    <dbReference type="NCBI Taxonomy" id="1630172"/>
    <lineage>
        <taxon>Bacteria</taxon>
        <taxon>Bacillati</taxon>
        <taxon>Actinomycetota</taxon>
        <taxon>Actinomycetes</taxon>
        <taxon>Bifidobacteriales</taxon>
        <taxon>Bifidobacteriaceae</taxon>
        <taxon>Bifidobacterium</taxon>
    </lineage>
</organism>
<dbReference type="PROSITE" id="PS51257">
    <property type="entry name" value="PROKAR_LIPOPROTEIN"/>
    <property type="match status" value="1"/>
</dbReference>
<accession>A0A261FNY2</accession>
<sequence length="33" mass="3253">MRGKAIISTVVAGTMILSLAACGGGVPMFLSTV</sequence>
<gene>
    <name evidence="1" type="ORF">BHAP_2260</name>
</gene>
<proteinExistence type="predicted"/>
<name>A0A261FNY2_9BIFI</name>
<evidence type="ECO:0000313" key="1">
    <source>
        <dbReference type="EMBL" id="OZG60695.1"/>
    </source>
</evidence>
<keyword evidence="2" id="KW-1185">Reference proteome</keyword>
<dbReference type="Proteomes" id="UP000216074">
    <property type="component" value="Unassembled WGS sequence"/>
</dbReference>
<reference evidence="1 2" key="1">
    <citation type="journal article" date="2017" name="BMC Genomics">
        <title>Comparative genomic and phylogenomic analyses of the Bifidobacteriaceae family.</title>
        <authorList>
            <person name="Lugli G.A."/>
            <person name="Milani C."/>
            <person name="Turroni F."/>
            <person name="Duranti S."/>
            <person name="Mancabelli L."/>
            <person name="Mangifesta M."/>
            <person name="Ferrario C."/>
            <person name="Modesto M."/>
            <person name="Mattarelli P."/>
            <person name="Jiri K."/>
            <person name="van Sinderen D."/>
            <person name="Ventura M."/>
        </authorList>
    </citation>
    <scope>NUCLEOTIDE SEQUENCE [LARGE SCALE GENOMIC DNA]</scope>
    <source>
        <strain evidence="1 2">DSM 100202</strain>
    </source>
</reference>
<comment type="caution">
    <text evidence="1">The sequence shown here is derived from an EMBL/GenBank/DDBJ whole genome shotgun (WGS) entry which is preliminary data.</text>
</comment>
<dbReference type="AlphaFoldDB" id="A0A261FNY2"/>